<evidence type="ECO:0000256" key="1">
    <source>
        <dbReference type="ARBA" id="ARBA00022737"/>
    </source>
</evidence>
<evidence type="ECO:0000256" key="3">
    <source>
        <dbReference type="PROSITE-ProRule" id="PRU00708"/>
    </source>
</evidence>
<protein>
    <recommendedName>
        <fullName evidence="5">Pentatricopeptide repeat-containing protein</fullName>
    </recommendedName>
</protein>
<dbReference type="PROSITE" id="PS51375">
    <property type="entry name" value="PPR"/>
    <property type="match status" value="1"/>
</dbReference>
<dbReference type="Gene3D" id="1.25.40.10">
    <property type="entry name" value="Tetratricopeptide repeat domain"/>
    <property type="match status" value="1"/>
</dbReference>
<dbReference type="EMBL" id="GBRH01208713">
    <property type="protein sequence ID" value="JAD89182.1"/>
    <property type="molecule type" value="Transcribed_RNA"/>
</dbReference>
<evidence type="ECO:0008006" key="5">
    <source>
        <dbReference type="Google" id="ProtNLM"/>
    </source>
</evidence>
<keyword evidence="2" id="KW-0809">Transit peptide</keyword>
<dbReference type="InterPro" id="IPR002885">
    <property type="entry name" value="PPR_rpt"/>
</dbReference>
<dbReference type="InterPro" id="IPR011990">
    <property type="entry name" value="TPR-like_helical_dom_sf"/>
</dbReference>
<sequence length="94" mass="10253">MNCLCSCGEMDKAVGLLGLMLGRGFLPHYAASNNLLIGLCDAGHVADATVALYGLADVGFIPEASCWERLIETLCRERKQRRSIELLDVLIVEE</sequence>
<dbReference type="NCBIfam" id="TIGR00756">
    <property type="entry name" value="PPR"/>
    <property type="match status" value="1"/>
</dbReference>
<proteinExistence type="predicted"/>
<organism evidence="4">
    <name type="scientific">Arundo donax</name>
    <name type="common">Giant reed</name>
    <name type="synonym">Donax arundinaceus</name>
    <dbReference type="NCBI Taxonomy" id="35708"/>
    <lineage>
        <taxon>Eukaryota</taxon>
        <taxon>Viridiplantae</taxon>
        <taxon>Streptophyta</taxon>
        <taxon>Embryophyta</taxon>
        <taxon>Tracheophyta</taxon>
        <taxon>Spermatophyta</taxon>
        <taxon>Magnoliopsida</taxon>
        <taxon>Liliopsida</taxon>
        <taxon>Poales</taxon>
        <taxon>Poaceae</taxon>
        <taxon>PACMAD clade</taxon>
        <taxon>Arundinoideae</taxon>
        <taxon>Arundineae</taxon>
        <taxon>Arundo</taxon>
    </lineage>
</organism>
<dbReference type="AlphaFoldDB" id="A0A0A9DZL8"/>
<name>A0A0A9DZL8_ARUDO</name>
<keyword evidence="1" id="KW-0677">Repeat</keyword>
<reference evidence="4" key="1">
    <citation type="submission" date="2014-09" db="EMBL/GenBank/DDBJ databases">
        <authorList>
            <person name="Magalhaes I.L.F."/>
            <person name="Oliveira U."/>
            <person name="Santos F.R."/>
            <person name="Vidigal T.H.D.A."/>
            <person name="Brescovit A.D."/>
            <person name="Santos A.J."/>
        </authorList>
    </citation>
    <scope>NUCLEOTIDE SEQUENCE</scope>
    <source>
        <tissue evidence="4">Shoot tissue taken approximately 20 cm above the soil surface</tissue>
    </source>
</reference>
<evidence type="ECO:0000313" key="4">
    <source>
        <dbReference type="EMBL" id="JAD89182.1"/>
    </source>
</evidence>
<evidence type="ECO:0000256" key="2">
    <source>
        <dbReference type="ARBA" id="ARBA00022946"/>
    </source>
</evidence>
<feature type="repeat" description="PPR" evidence="3">
    <location>
        <begin position="1"/>
        <end position="27"/>
    </location>
</feature>
<accession>A0A0A9DZL8</accession>
<reference evidence="4" key="2">
    <citation type="journal article" date="2015" name="Data Brief">
        <title>Shoot transcriptome of the giant reed, Arundo donax.</title>
        <authorList>
            <person name="Barrero R.A."/>
            <person name="Guerrero F.D."/>
            <person name="Moolhuijzen P."/>
            <person name="Goolsby J.A."/>
            <person name="Tidwell J."/>
            <person name="Bellgard S.E."/>
            <person name="Bellgard M.I."/>
        </authorList>
    </citation>
    <scope>NUCLEOTIDE SEQUENCE</scope>
    <source>
        <tissue evidence="4">Shoot tissue taken approximately 20 cm above the soil surface</tissue>
    </source>
</reference>